<feature type="transmembrane region" description="Helical" evidence="5">
    <location>
        <begin position="189"/>
        <end position="215"/>
    </location>
</feature>
<evidence type="ECO:0000256" key="2">
    <source>
        <dbReference type="ARBA" id="ARBA00022692"/>
    </source>
</evidence>
<dbReference type="GO" id="GO:0005886">
    <property type="term" value="C:plasma membrane"/>
    <property type="evidence" value="ECO:0007669"/>
    <property type="project" value="TreeGrafter"/>
</dbReference>
<name>A0AA38MNJ4_9CUCU</name>
<accession>A0AA38MNJ4</accession>
<evidence type="ECO:0000256" key="4">
    <source>
        <dbReference type="ARBA" id="ARBA00023136"/>
    </source>
</evidence>
<organism evidence="6 7">
    <name type="scientific">Zophobas morio</name>
    <dbReference type="NCBI Taxonomy" id="2755281"/>
    <lineage>
        <taxon>Eukaryota</taxon>
        <taxon>Metazoa</taxon>
        <taxon>Ecdysozoa</taxon>
        <taxon>Arthropoda</taxon>
        <taxon>Hexapoda</taxon>
        <taxon>Insecta</taxon>
        <taxon>Pterygota</taxon>
        <taxon>Neoptera</taxon>
        <taxon>Endopterygota</taxon>
        <taxon>Coleoptera</taxon>
        <taxon>Polyphaga</taxon>
        <taxon>Cucujiformia</taxon>
        <taxon>Tenebrionidae</taxon>
        <taxon>Zophobas</taxon>
    </lineage>
</organism>
<evidence type="ECO:0000256" key="1">
    <source>
        <dbReference type="ARBA" id="ARBA00004141"/>
    </source>
</evidence>
<proteinExistence type="predicted"/>
<evidence type="ECO:0000313" key="7">
    <source>
        <dbReference type="Proteomes" id="UP001168821"/>
    </source>
</evidence>
<dbReference type="SUPFAM" id="SSF48652">
    <property type="entry name" value="Tetraspanin"/>
    <property type="match status" value="1"/>
</dbReference>
<dbReference type="Pfam" id="PF00335">
    <property type="entry name" value="Tetraspanin"/>
    <property type="match status" value="1"/>
</dbReference>
<dbReference type="EMBL" id="JALNTZ010000001">
    <property type="protein sequence ID" value="KAJ3664895.1"/>
    <property type="molecule type" value="Genomic_DNA"/>
</dbReference>
<evidence type="ECO:0008006" key="8">
    <source>
        <dbReference type="Google" id="ProtNLM"/>
    </source>
</evidence>
<evidence type="ECO:0000256" key="3">
    <source>
        <dbReference type="ARBA" id="ARBA00022989"/>
    </source>
</evidence>
<dbReference type="CDD" id="cd03127">
    <property type="entry name" value="tetraspanin_LEL"/>
    <property type="match status" value="1"/>
</dbReference>
<dbReference type="Proteomes" id="UP001168821">
    <property type="component" value="Unassembled WGS sequence"/>
</dbReference>
<keyword evidence="2 5" id="KW-0812">Transmembrane</keyword>
<dbReference type="PANTHER" id="PTHR19282:SF273">
    <property type="entry name" value="TETRASPANIN"/>
    <property type="match status" value="1"/>
</dbReference>
<comment type="subcellular location">
    <subcellularLocation>
        <location evidence="1">Membrane</location>
        <topology evidence="1">Multi-pass membrane protein</topology>
    </subcellularLocation>
</comment>
<dbReference type="PANTHER" id="PTHR19282">
    <property type="entry name" value="TETRASPANIN"/>
    <property type="match status" value="1"/>
</dbReference>
<feature type="transmembrane region" description="Helical" evidence="5">
    <location>
        <begin position="74"/>
        <end position="99"/>
    </location>
</feature>
<dbReference type="Gene3D" id="1.10.1450.10">
    <property type="entry name" value="Tetraspanin"/>
    <property type="match status" value="1"/>
</dbReference>
<gene>
    <name evidence="6" type="ORF">Zmor_000430</name>
</gene>
<feature type="transmembrane region" description="Helical" evidence="5">
    <location>
        <begin position="13"/>
        <end position="35"/>
    </location>
</feature>
<comment type="caution">
    <text evidence="6">The sequence shown here is derived from an EMBL/GenBank/DDBJ whole genome shotgun (WGS) entry which is preliminary data.</text>
</comment>
<sequence>MGFLKCASKYSKQIIYCCYSILMLYGAGILIWGLVDEEVDSDFVTHTIRLSTGVISVVNAALGLYGTGYGEKCLVYLSICLLFVTCIVQILAIIVRITLPYEESTERKAELQTLFDEEEDKYAQRFQKIELKLQCCGVNSYNDYEEKFDPLLLGYPPSCCGFSTNTKCTKPFEIGCHQKLQEAREYHELVRAIIFLVSSFLKYVSALVIAILTIWGDDLV</sequence>
<evidence type="ECO:0000313" key="6">
    <source>
        <dbReference type="EMBL" id="KAJ3664895.1"/>
    </source>
</evidence>
<dbReference type="AlphaFoldDB" id="A0AA38MNJ4"/>
<keyword evidence="3 5" id="KW-1133">Transmembrane helix</keyword>
<reference evidence="6" key="1">
    <citation type="journal article" date="2023" name="G3 (Bethesda)">
        <title>Whole genome assemblies of Zophobas morio and Tenebrio molitor.</title>
        <authorList>
            <person name="Kaur S."/>
            <person name="Stinson S.A."/>
            <person name="diCenzo G.C."/>
        </authorList>
    </citation>
    <scope>NUCLEOTIDE SEQUENCE</scope>
    <source>
        <strain evidence="6">QUZm001</strain>
    </source>
</reference>
<dbReference type="InterPro" id="IPR018499">
    <property type="entry name" value="Tetraspanin/Peripherin"/>
</dbReference>
<keyword evidence="4 5" id="KW-0472">Membrane</keyword>
<dbReference type="InterPro" id="IPR008952">
    <property type="entry name" value="Tetraspanin_EC2_sf"/>
</dbReference>
<evidence type="ECO:0000256" key="5">
    <source>
        <dbReference type="SAM" id="Phobius"/>
    </source>
</evidence>
<protein>
    <recommendedName>
        <fullName evidence="8">Tetraspanin</fullName>
    </recommendedName>
</protein>
<keyword evidence="7" id="KW-1185">Reference proteome</keyword>